<organism evidence="1 2">
    <name type="scientific">Coniosporium uncinatum</name>
    <dbReference type="NCBI Taxonomy" id="93489"/>
    <lineage>
        <taxon>Eukaryota</taxon>
        <taxon>Fungi</taxon>
        <taxon>Dikarya</taxon>
        <taxon>Ascomycota</taxon>
        <taxon>Pezizomycotina</taxon>
        <taxon>Dothideomycetes</taxon>
        <taxon>Dothideomycetes incertae sedis</taxon>
        <taxon>Coniosporium</taxon>
    </lineage>
</organism>
<name>A0ACC3DVL2_9PEZI</name>
<accession>A0ACC3DVL2</accession>
<evidence type="ECO:0000313" key="2">
    <source>
        <dbReference type="Proteomes" id="UP001186974"/>
    </source>
</evidence>
<reference evidence="1" key="1">
    <citation type="submission" date="2024-09" db="EMBL/GenBank/DDBJ databases">
        <title>Black Yeasts Isolated from many extreme environments.</title>
        <authorList>
            <person name="Coleine C."/>
            <person name="Stajich J.E."/>
            <person name="Selbmann L."/>
        </authorList>
    </citation>
    <scope>NUCLEOTIDE SEQUENCE</scope>
    <source>
        <strain evidence="1">CCFEE 5737</strain>
    </source>
</reference>
<proteinExistence type="predicted"/>
<feature type="non-terminal residue" evidence="1">
    <location>
        <position position="126"/>
    </location>
</feature>
<dbReference type="Proteomes" id="UP001186974">
    <property type="component" value="Unassembled WGS sequence"/>
</dbReference>
<evidence type="ECO:0000313" key="1">
    <source>
        <dbReference type="EMBL" id="KAK3080725.1"/>
    </source>
</evidence>
<keyword evidence="2" id="KW-1185">Reference proteome</keyword>
<dbReference type="EMBL" id="JAWDJW010000429">
    <property type="protein sequence ID" value="KAK3080725.1"/>
    <property type="molecule type" value="Genomic_DNA"/>
</dbReference>
<sequence>MSAFAHSRTPSTDTTSSGSSYQLILEHILAYPGTYEIPLRTMYTLNCAPRAQPLPSGLARSTTPASSANTSPTVANFPFQDQQQATAQFTTSLMAQISQLPAQPCSLPPAFVTSFVQRCFPSELPM</sequence>
<comment type="caution">
    <text evidence="1">The sequence shown here is derived from an EMBL/GenBank/DDBJ whole genome shotgun (WGS) entry which is preliminary data.</text>
</comment>
<protein>
    <submittedName>
        <fullName evidence="1">Uncharacterized protein</fullName>
    </submittedName>
</protein>
<gene>
    <name evidence="1" type="ORF">LTS18_013734</name>
</gene>